<evidence type="ECO:0000256" key="1">
    <source>
        <dbReference type="SAM" id="Phobius"/>
    </source>
</evidence>
<dbReference type="EMBL" id="LR216287">
    <property type="protein sequence ID" value="VFJ13140.1"/>
    <property type="molecule type" value="Genomic_DNA"/>
</dbReference>
<dbReference type="AlphaFoldDB" id="A0A484IBV3"/>
<dbReference type="KEGG" id="nfn:NFRAN_0818"/>
<keyword evidence="1" id="KW-0812">Transmembrane</keyword>
<gene>
    <name evidence="2" type="ORF">NFRAN_0818</name>
</gene>
<keyword evidence="1" id="KW-0472">Membrane</keyword>
<evidence type="ECO:0000313" key="3">
    <source>
        <dbReference type="Proteomes" id="UP000294299"/>
    </source>
</evidence>
<protein>
    <submittedName>
        <fullName evidence="2">Uncharacterized protein</fullName>
    </submittedName>
</protein>
<organism evidence="2 3">
    <name type="scientific">Candidatus Nitrosocosmicus franklandianus</name>
    <dbReference type="NCBI Taxonomy" id="1798806"/>
    <lineage>
        <taxon>Archaea</taxon>
        <taxon>Nitrososphaerota</taxon>
        <taxon>Nitrososphaeria</taxon>
        <taxon>Nitrososphaerales</taxon>
        <taxon>Nitrososphaeraceae</taxon>
        <taxon>Candidatus Nitrosocosmicus</taxon>
    </lineage>
</organism>
<accession>A0A484IBV3</accession>
<evidence type="ECO:0000313" key="2">
    <source>
        <dbReference type="EMBL" id="VFJ13140.1"/>
    </source>
</evidence>
<reference evidence="2 3" key="1">
    <citation type="submission" date="2019-02" db="EMBL/GenBank/DDBJ databases">
        <authorList>
            <person name="Lehtovirta-Morley E L."/>
        </authorList>
    </citation>
    <scope>NUCLEOTIDE SEQUENCE [LARGE SCALE GENOMIC DNA]</scope>
    <source>
        <strain evidence="2">NFRAN1</strain>
    </source>
</reference>
<sequence>MDEKSGGLWYSGNISHNRMILFDIGNITQLAYITLSNIILFVRNVFKK</sequence>
<dbReference type="Proteomes" id="UP000294299">
    <property type="component" value="Chromosome NFRAN"/>
</dbReference>
<keyword evidence="3" id="KW-1185">Reference proteome</keyword>
<proteinExistence type="predicted"/>
<name>A0A484IBV3_9ARCH</name>
<keyword evidence="1" id="KW-1133">Transmembrane helix</keyword>
<feature type="transmembrane region" description="Helical" evidence="1">
    <location>
        <begin position="20"/>
        <end position="42"/>
    </location>
</feature>